<protein>
    <recommendedName>
        <fullName evidence="3">Copper amine oxidase N-terminal domain-containing protein</fullName>
    </recommendedName>
</protein>
<name>A0ABV5KS22_9BACL</name>
<gene>
    <name evidence="1" type="ORF">ACFFSY_13980</name>
</gene>
<keyword evidence="2" id="KW-1185">Reference proteome</keyword>
<dbReference type="RefSeq" id="WP_377494877.1">
    <property type="nucleotide sequence ID" value="NZ_JBHMDO010000022.1"/>
</dbReference>
<sequence>MKRKLWAVVVIIPLTIAIWSGVDQLQSRADGNSVTPGSVEDPVVTKSYVDQKLAELGGSVKPTTPEKDEPSQAGATLEIVMVPVGKVLMAGAGAEIILRNGKAAAYSSDANGISDVTDGVDIANGKAVPANHLVIFPRAGRGIMHASDSKGSLTVMVKGSYEVKDLPSPQ</sequence>
<proteinExistence type="predicted"/>
<comment type="caution">
    <text evidence="1">The sequence shown here is derived from an EMBL/GenBank/DDBJ whole genome shotgun (WGS) entry which is preliminary data.</text>
</comment>
<organism evidence="1 2">
    <name type="scientific">Paenibacillus aurantiacus</name>
    <dbReference type="NCBI Taxonomy" id="1936118"/>
    <lineage>
        <taxon>Bacteria</taxon>
        <taxon>Bacillati</taxon>
        <taxon>Bacillota</taxon>
        <taxon>Bacilli</taxon>
        <taxon>Bacillales</taxon>
        <taxon>Paenibacillaceae</taxon>
        <taxon>Paenibacillus</taxon>
    </lineage>
</organism>
<accession>A0ABV5KS22</accession>
<dbReference type="EMBL" id="JBHMDO010000022">
    <property type="protein sequence ID" value="MFB9327033.1"/>
    <property type="molecule type" value="Genomic_DNA"/>
</dbReference>
<evidence type="ECO:0000313" key="1">
    <source>
        <dbReference type="EMBL" id="MFB9327033.1"/>
    </source>
</evidence>
<reference evidence="1 2" key="1">
    <citation type="submission" date="2024-09" db="EMBL/GenBank/DDBJ databases">
        <authorList>
            <person name="Sun Q."/>
            <person name="Mori K."/>
        </authorList>
    </citation>
    <scope>NUCLEOTIDE SEQUENCE [LARGE SCALE GENOMIC DNA]</scope>
    <source>
        <strain evidence="1 2">TISTR 2452</strain>
    </source>
</reference>
<dbReference type="Proteomes" id="UP001589747">
    <property type="component" value="Unassembled WGS sequence"/>
</dbReference>
<evidence type="ECO:0008006" key="3">
    <source>
        <dbReference type="Google" id="ProtNLM"/>
    </source>
</evidence>
<evidence type="ECO:0000313" key="2">
    <source>
        <dbReference type="Proteomes" id="UP001589747"/>
    </source>
</evidence>